<dbReference type="AlphaFoldDB" id="A0A6B0T8V4"/>
<organism evidence="2 3">
    <name type="scientific">Halovenus carboxidivorans</name>
    <dbReference type="NCBI Taxonomy" id="2692199"/>
    <lineage>
        <taxon>Archaea</taxon>
        <taxon>Methanobacteriati</taxon>
        <taxon>Methanobacteriota</taxon>
        <taxon>Stenosarchaea group</taxon>
        <taxon>Halobacteria</taxon>
        <taxon>Halobacteriales</taxon>
        <taxon>Haloarculaceae</taxon>
        <taxon>Halovenus</taxon>
    </lineage>
</organism>
<protein>
    <recommendedName>
        <fullName evidence="4">YokE-like PH domain-containing protein</fullName>
    </recommendedName>
</protein>
<dbReference type="EMBL" id="WUUT01000003">
    <property type="protein sequence ID" value="MXR51671.1"/>
    <property type="molecule type" value="Genomic_DNA"/>
</dbReference>
<sequence length="195" mass="21356">MTDSTISRANLIAQMVSDDSVTTDLLADEERQFTDGRLSEEPPIAYLAESESPAYVLTNRKKGVGLGTKSNTVTPDGDRGTVIMVTGRRTVCLVGQEDGDESYSIPHDAVAWVAYHTGFFSNRLELRTPAKGYHCWAERATSERRLDDIVSYIDDRRPDDPSPISGDSEASVYTWRGDTVDRIDSGSGESGNGEN</sequence>
<dbReference type="OrthoDB" id="239829at2157"/>
<gene>
    <name evidence="2" type="ORF">GRX03_08650</name>
</gene>
<name>A0A6B0T8V4_9EURY</name>
<evidence type="ECO:0008006" key="4">
    <source>
        <dbReference type="Google" id="ProtNLM"/>
    </source>
</evidence>
<proteinExistence type="predicted"/>
<accession>A0A6B0T8V4</accession>
<evidence type="ECO:0000256" key="1">
    <source>
        <dbReference type="SAM" id="MobiDB-lite"/>
    </source>
</evidence>
<reference evidence="2 3" key="1">
    <citation type="submission" date="2019-12" db="EMBL/GenBank/DDBJ databases">
        <title>Isolation and characterization of three novel carbon monoxide-oxidizing members of Halobacteria from salione crusts and soils.</title>
        <authorList>
            <person name="Myers M.R."/>
            <person name="King G.M."/>
        </authorList>
    </citation>
    <scope>NUCLEOTIDE SEQUENCE [LARGE SCALE GENOMIC DNA]</scope>
    <source>
        <strain evidence="2 3">WSH3</strain>
    </source>
</reference>
<evidence type="ECO:0000313" key="2">
    <source>
        <dbReference type="EMBL" id="MXR51671.1"/>
    </source>
</evidence>
<evidence type="ECO:0000313" key="3">
    <source>
        <dbReference type="Proteomes" id="UP000466535"/>
    </source>
</evidence>
<feature type="region of interest" description="Disordered" evidence="1">
    <location>
        <begin position="154"/>
        <end position="195"/>
    </location>
</feature>
<keyword evidence="3" id="KW-1185">Reference proteome</keyword>
<dbReference type="RefSeq" id="WP_159763815.1">
    <property type="nucleotide sequence ID" value="NZ_WUUT01000003.1"/>
</dbReference>
<dbReference type="Proteomes" id="UP000466535">
    <property type="component" value="Unassembled WGS sequence"/>
</dbReference>
<comment type="caution">
    <text evidence="2">The sequence shown here is derived from an EMBL/GenBank/DDBJ whole genome shotgun (WGS) entry which is preliminary data.</text>
</comment>